<feature type="transmembrane region" description="Helical" evidence="2">
    <location>
        <begin position="42"/>
        <end position="64"/>
    </location>
</feature>
<keyword evidence="2" id="KW-0812">Transmembrane</keyword>
<organism evidence="3 4">
    <name type="scientific">Plesiocystis pacifica SIR-1</name>
    <dbReference type="NCBI Taxonomy" id="391625"/>
    <lineage>
        <taxon>Bacteria</taxon>
        <taxon>Pseudomonadati</taxon>
        <taxon>Myxococcota</taxon>
        <taxon>Polyangia</taxon>
        <taxon>Nannocystales</taxon>
        <taxon>Nannocystaceae</taxon>
        <taxon>Plesiocystis</taxon>
    </lineage>
</organism>
<comment type="caution">
    <text evidence="3">The sequence shown here is derived from an EMBL/GenBank/DDBJ whole genome shotgun (WGS) entry which is preliminary data.</text>
</comment>
<feature type="transmembrane region" description="Helical" evidence="2">
    <location>
        <begin position="76"/>
        <end position="94"/>
    </location>
</feature>
<name>A6GGH9_9BACT</name>
<keyword evidence="2" id="KW-1133">Transmembrane helix</keyword>
<dbReference type="Proteomes" id="UP000005801">
    <property type="component" value="Unassembled WGS sequence"/>
</dbReference>
<dbReference type="eggNOG" id="ENOG5033IDK">
    <property type="taxonomic scope" value="Bacteria"/>
</dbReference>
<evidence type="ECO:0000256" key="1">
    <source>
        <dbReference type="SAM" id="MobiDB-lite"/>
    </source>
</evidence>
<gene>
    <name evidence="3" type="ORF">PPSIR1_16930</name>
</gene>
<feature type="transmembrane region" description="Helical" evidence="2">
    <location>
        <begin position="103"/>
        <end position="120"/>
    </location>
</feature>
<dbReference type="EMBL" id="ABCS01000107">
    <property type="protein sequence ID" value="EDM75005.1"/>
    <property type="molecule type" value="Genomic_DNA"/>
</dbReference>
<feature type="region of interest" description="Disordered" evidence="1">
    <location>
        <begin position="127"/>
        <end position="146"/>
    </location>
</feature>
<proteinExistence type="predicted"/>
<evidence type="ECO:0000313" key="3">
    <source>
        <dbReference type="EMBL" id="EDM75005.1"/>
    </source>
</evidence>
<dbReference type="AlphaFoldDB" id="A6GGH9"/>
<protein>
    <submittedName>
        <fullName evidence="3">Uncharacterized protein</fullName>
    </submittedName>
</protein>
<keyword evidence="2" id="KW-0472">Membrane</keyword>
<accession>A6GGH9</accession>
<sequence>MFSYQLYNLIHILGIILVFMAIGGYAFHGATGGTKETNKARGLLAATHGVGVLLILVAGFGMLARISPMSAGLPGWLHPKLLIWVLIGAAPAVLNRKPEWGKALWFVFPLLAATSAYFAINHPGESKGEAGADAQTEQAKDDAKSE</sequence>
<keyword evidence="4" id="KW-1185">Reference proteome</keyword>
<dbReference type="STRING" id="391625.PPSIR1_16930"/>
<evidence type="ECO:0000256" key="2">
    <source>
        <dbReference type="SAM" id="Phobius"/>
    </source>
</evidence>
<evidence type="ECO:0000313" key="4">
    <source>
        <dbReference type="Proteomes" id="UP000005801"/>
    </source>
</evidence>
<feature type="transmembrane region" description="Helical" evidence="2">
    <location>
        <begin position="6"/>
        <end position="30"/>
    </location>
</feature>
<dbReference type="RefSeq" id="WP_006975819.1">
    <property type="nucleotide sequence ID" value="NZ_ABCS01000107.1"/>
</dbReference>
<reference evidence="3 4" key="1">
    <citation type="submission" date="2007-06" db="EMBL/GenBank/DDBJ databases">
        <authorList>
            <person name="Shimkets L."/>
            <person name="Ferriera S."/>
            <person name="Johnson J."/>
            <person name="Kravitz S."/>
            <person name="Beeson K."/>
            <person name="Sutton G."/>
            <person name="Rogers Y.-H."/>
            <person name="Friedman R."/>
            <person name="Frazier M."/>
            <person name="Venter J.C."/>
        </authorList>
    </citation>
    <scope>NUCLEOTIDE SEQUENCE [LARGE SCALE GENOMIC DNA]</scope>
    <source>
        <strain evidence="3 4">SIR-1</strain>
    </source>
</reference>